<feature type="non-terminal residue" evidence="1">
    <location>
        <position position="1"/>
    </location>
</feature>
<name>X1MPC5_9ZZZZ</name>
<sequence>EPGQNLSEHLEECWYEYGDATTDNSRVLSSSDFGNNASEQNWNFVTGTMSEDPADNTLLTTIVGGIGHVLVVSFATNDLEISPFVSSIPDCNSQTYSTLRQAYSNSTIGYYACIKDENNFKYLIRQNNYNATTPGYTNFTAFGGGGELNCTATEANFTYQEGYNEISIYAIDSFGFTSENTSTWEYKLLEINTTYNAATVEGSTETFDLSMSSSGTVVGASLIYNGTSYPTQIFSLGSGEYHIDSTIVGVPDGIA</sequence>
<evidence type="ECO:0000313" key="1">
    <source>
        <dbReference type="EMBL" id="GAI33472.1"/>
    </source>
</evidence>
<accession>X1MPC5</accession>
<reference evidence="1" key="1">
    <citation type="journal article" date="2014" name="Front. Microbiol.">
        <title>High frequency of phylogenetically diverse reductive dehalogenase-homologous genes in deep subseafloor sedimentary metagenomes.</title>
        <authorList>
            <person name="Kawai M."/>
            <person name="Futagami T."/>
            <person name="Toyoda A."/>
            <person name="Takaki Y."/>
            <person name="Nishi S."/>
            <person name="Hori S."/>
            <person name="Arai W."/>
            <person name="Tsubouchi T."/>
            <person name="Morono Y."/>
            <person name="Uchiyama I."/>
            <person name="Ito T."/>
            <person name="Fujiyama A."/>
            <person name="Inagaki F."/>
            <person name="Takami H."/>
        </authorList>
    </citation>
    <scope>NUCLEOTIDE SEQUENCE</scope>
    <source>
        <strain evidence="1">Expedition CK06-06</strain>
    </source>
</reference>
<gene>
    <name evidence="1" type="ORF">S06H3_49148</name>
</gene>
<dbReference type="AlphaFoldDB" id="X1MPC5"/>
<proteinExistence type="predicted"/>
<protein>
    <submittedName>
        <fullName evidence="1">Uncharacterized protein</fullName>
    </submittedName>
</protein>
<feature type="non-terminal residue" evidence="1">
    <location>
        <position position="255"/>
    </location>
</feature>
<dbReference type="EMBL" id="BARV01031017">
    <property type="protein sequence ID" value="GAI33472.1"/>
    <property type="molecule type" value="Genomic_DNA"/>
</dbReference>
<organism evidence="1">
    <name type="scientific">marine sediment metagenome</name>
    <dbReference type="NCBI Taxonomy" id="412755"/>
    <lineage>
        <taxon>unclassified sequences</taxon>
        <taxon>metagenomes</taxon>
        <taxon>ecological metagenomes</taxon>
    </lineage>
</organism>
<comment type="caution">
    <text evidence="1">The sequence shown here is derived from an EMBL/GenBank/DDBJ whole genome shotgun (WGS) entry which is preliminary data.</text>
</comment>